<proteinExistence type="predicted"/>
<dbReference type="InterPro" id="IPR001179">
    <property type="entry name" value="PPIase_FKBP_dom"/>
</dbReference>
<feature type="chain" id="PRO_5001726790" description="peptidylprolyl isomerase" evidence="7">
    <location>
        <begin position="19"/>
        <end position="214"/>
    </location>
</feature>
<feature type="region of interest" description="Disordered" evidence="6">
    <location>
        <begin position="189"/>
        <end position="214"/>
    </location>
</feature>
<dbReference type="Gene3D" id="3.10.50.40">
    <property type="match status" value="1"/>
</dbReference>
<feature type="domain" description="PPIase FKBP-type" evidence="8">
    <location>
        <begin position="46"/>
        <end position="135"/>
    </location>
</feature>
<sequence>MRLFLLAFALQLIALVYGLKEPPKGLQIGVKKRVPAEECKIRSRDGDKLSMHYTGTLFDTGEKFDSSIDRNQPLQFTLGVGQVIKGWDQGLKNMCIGEKRRLVIPPELGYGAQGAGSAIPGGATLVFEVELVDIKQGPGVHKKPALTQNKGFADTISKAMENPTYLGLAGACVLALIIALVKGSNKQVIEKKETTTDKSTSSSSSSAPKSKKIN</sequence>
<evidence type="ECO:0000259" key="8">
    <source>
        <dbReference type="PROSITE" id="PS50059"/>
    </source>
</evidence>
<name>A0A077X267_9FUNG</name>
<dbReference type="Pfam" id="PF00254">
    <property type="entry name" value="FKBP_C"/>
    <property type="match status" value="1"/>
</dbReference>
<dbReference type="OrthoDB" id="1902587at2759"/>
<feature type="compositionally biased region" description="Low complexity" evidence="6">
    <location>
        <begin position="197"/>
        <end position="208"/>
    </location>
</feature>
<evidence type="ECO:0000256" key="5">
    <source>
        <dbReference type="PROSITE-ProRule" id="PRU00277"/>
    </source>
</evidence>
<evidence type="ECO:0000256" key="6">
    <source>
        <dbReference type="SAM" id="MobiDB-lite"/>
    </source>
</evidence>
<dbReference type="GO" id="GO:0003755">
    <property type="term" value="F:peptidyl-prolyl cis-trans isomerase activity"/>
    <property type="evidence" value="ECO:0007669"/>
    <property type="project" value="UniProtKB-KW"/>
</dbReference>
<evidence type="ECO:0000256" key="1">
    <source>
        <dbReference type="ARBA" id="ARBA00000971"/>
    </source>
</evidence>
<keyword evidence="7" id="KW-0732">Signal</keyword>
<dbReference type="PANTHER" id="PTHR45779">
    <property type="entry name" value="PEPTIDYLPROLYL ISOMERASE"/>
    <property type="match status" value="1"/>
</dbReference>
<evidence type="ECO:0000256" key="7">
    <source>
        <dbReference type="SAM" id="SignalP"/>
    </source>
</evidence>
<dbReference type="InterPro" id="IPR046357">
    <property type="entry name" value="PPIase_dom_sf"/>
</dbReference>
<dbReference type="PROSITE" id="PS50059">
    <property type="entry name" value="FKBP_PPIASE"/>
    <property type="match status" value="1"/>
</dbReference>
<evidence type="ECO:0000256" key="3">
    <source>
        <dbReference type="ARBA" id="ARBA00023110"/>
    </source>
</evidence>
<evidence type="ECO:0000256" key="4">
    <source>
        <dbReference type="ARBA" id="ARBA00023235"/>
    </source>
</evidence>
<evidence type="ECO:0000313" key="9">
    <source>
        <dbReference type="EMBL" id="CDS13941.1"/>
    </source>
</evidence>
<organism evidence="9">
    <name type="scientific">Lichtheimia ramosa</name>
    <dbReference type="NCBI Taxonomy" id="688394"/>
    <lineage>
        <taxon>Eukaryota</taxon>
        <taxon>Fungi</taxon>
        <taxon>Fungi incertae sedis</taxon>
        <taxon>Mucoromycota</taxon>
        <taxon>Mucoromycotina</taxon>
        <taxon>Mucoromycetes</taxon>
        <taxon>Mucorales</taxon>
        <taxon>Lichtheimiaceae</taxon>
        <taxon>Lichtheimia</taxon>
    </lineage>
</organism>
<dbReference type="AlphaFoldDB" id="A0A077X267"/>
<comment type="catalytic activity">
    <reaction evidence="1 5">
        <text>[protein]-peptidylproline (omega=180) = [protein]-peptidylproline (omega=0)</text>
        <dbReference type="Rhea" id="RHEA:16237"/>
        <dbReference type="Rhea" id="RHEA-COMP:10747"/>
        <dbReference type="Rhea" id="RHEA-COMP:10748"/>
        <dbReference type="ChEBI" id="CHEBI:83833"/>
        <dbReference type="ChEBI" id="CHEBI:83834"/>
        <dbReference type="EC" id="5.2.1.8"/>
    </reaction>
</comment>
<dbReference type="GO" id="GO:0005783">
    <property type="term" value="C:endoplasmic reticulum"/>
    <property type="evidence" value="ECO:0007669"/>
    <property type="project" value="TreeGrafter"/>
</dbReference>
<dbReference type="PANTHER" id="PTHR45779:SF7">
    <property type="entry name" value="PEPTIDYLPROLYL ISOMERASE"/>
    <property type="match status" value="1"/>
</dbReference>
<reference evidence="9" key="1">
    <citation type="journal article" date="2014" name="Genome Announc.">
        <title>De novo whole-genome sequence and genome annotation of Lichtheimia ramosa.</title>
        <authorList>
            <person name="Linde J."/>
            <person name="Schwartze V."/>
            <person name="Binder U."/>
            <person name="Lass-Florl C."/>
            <person name="Voigt K."/>
            <person name="Horn F."/>
        </authorList>
    </citation>
    <scope>NUCLEOTIDE SEQUENCE</scope>
    <source>
        <strain evidence="9">JMRC FSU:6197</strain>
    </source>
</reference>
<dbReference type="EMBL" id="LK023385">
    <property type="protein sequence ID" value="CDS13941.1"/>
    <property type="molecule type" value="Genomic_DNA"/>
</dbReference>
<accession>A0A077X267</accession>
<protein>
    <recommendedName>
        <fullName evidence="2 5">peptidylprolyl isomerase</fullName>
        <ecNumber evidence="2 5">5.2.1.8</ecNumber>
    </recommendedName>
</protein>
<gene>
    <name evidence="9" type="ORF">LRAMOSA06114</name>
</gene>
<dbReference type="FunFam" id="3.10.50.40:FF:000006">
    <property type="entry name" value="Peptidyl-prolyl cis-trans isomerase"/>
    <property type="match status" value="1"/>
</dbReference>
<dbReference type="EC" id="5.2.1.8" evidence="2 5"/>
<keyword evidence="4 5" id="KW-0413">Isomerase</keyword>
<dbReference type="SUPFAM" id="SSF54534">
    <property type="entry name" value="FKBP-like"/>
    <property type="match status" value="1"/>
</dbReference>
<feature type="signal peptide" evidence="7">
    <location>
        <begin position="1"/>
        <end position="18"/>
    </location>
</feature>
<evidence type="ECO:0000256" key="2">
    <source>
        <dbReference type="ARBA" id="ARBA00013194"/>
    </source>
</evidence>
<dbReference type="InterPro" id="IPR044609">
    <property type="entry name" value="FKBP2/11"/>
</dbReference>
<keyword evidence="3 5" id="KW-0697">Rotamase</keyword>